<dbReference type="PANTHER" id="PTHR34982">
    <property type="entry name" value="YOP PROTEINS TRANSLOCATION PROTEIN L"/>
    <property type="match status" value="1"/>
</dbReference>
<feature type="coiled-coil region" evidence="3">
    <location>
        <begin position="99"/>
        <end position="130"/>
    </location>
</feature>
<dbReference type="PANTHER" id="PTHR34982:SF1">
    <property type="entry name" value="FLAGELLAR ASSEMBLY PROTEIN FLIH"/>
    <property type="match status" value="1"/>
</dbReference>
<dbReference type="EMBL" id="JAAZWO010000002">
    <property type="protein sequence ID" value="MBC2396684.1"/>
    <property type="molecule type" value="Genomic_DNA"/>
</dbReference>
<keyword evidence="4" id="KW-0966">Cell projection</keyword>
<keyword evidence="4" id="KW-0282">Flagellum</keyword>
<evidence type="ECO:0000256" key="3">
    <source>
        <dbReference type="SAM" id="Coils"/>
    </source>
</evidence>
<reference evidence="4 5" key="1">
    <citation type="submission" date="2020-04" db="EMBL/GenBank/DDBJ databases">
        <title>Genomic insights into acetone-butanol-ethanol (ABE) fermentation by sequencing solventogenic clostridia strains.</title>
        <authorList>
            <person name="Brown S."/>
        </authorList>
    </citation>
    <scope>NUCLEOTIDE SEQUENCE [LARGE SCALE GENOMIC DNA]</scope>
    <source>
        <strain evidence="4 5">DJ011</strain>
    </source>
</reference>
<dbReference type="InterPro" id="IPR051472">
    <property type="entry name" value="T3SS_Stator/FliH"/>
</dbReference>
<dbReference type="Proteomes" id="UP000563151">
    <property type="component" value="Unassembled WGS sequence"/>
</dbReference>
<accession>A0A923IZI6</accession>
<proteinExistence type="predicted"/>
<keyword evidence="3" id="KW-0175">Coiled coil</keyword>
<evidence type="ECO:0000313" key="4">
    <source>
        <dbReference type="EMBL" id="MBC2396684.1"/>
    </source>
</evidence>
<evidence type="ECO:0000313" key="5">
    <source>
        <dbReference type="Proteomes" id="UP000563151"/>
    </source>
</evidence>
<dbReference type="GO" id="GO:0015031">
    <property type="term" value="P:protein transport"/>
    <property type="evidence" value="ECO:0007669"/>
    <property type="project" value="UniProtKB-KW"/>
</dbReference>
<keyword evidence="2" id="KW-0653">Protein transport</keyword>
<keyword evidence="4" id="KW-0969">Cilium</keyword>
<sequence>MQSLYKVIKNTSVVNNGKKQIVTQYVPPAEEEVEVLKEVNAKEFIESYENLAKTMLEKARRQGESIISKAYEEAEKIEGEAYPTAYEKGYKEGSEKGYKEAYEEAYEKNITKVREERENIIKEAQQISENMIKSAKEEYIQYLNDKKEEIRFLIENIVQCVFKREIKDKDALNSAIMETLENVKNSKTVIVKCKSIYEEELNKTIDLWKIQNAFKGDIFLIVDDSLEEGKVIIEKDNGKIVISKESALEKIKEIINS</sequence>
<comment type="caution">
    <text evidence="4">The sequence shown here is derived from an EMBL/GenBank/DDBJ whole genome shotgun (WGS) entry which is preliminary data.</text>
</comment>
<evidence type="ECO:0000256" key="1">
    <source>
        <dbReference type="ARBA" id="ARBA00022448"/>
    </source>
</evidence>
<organism evidence="4 5">
    <name type="scientific">Clostridium tetanomorphum</name>
    <dbReference type="NCBI Taxonomy" id="1553"/>
    <lineage>
        <taxon>Bacteria</taxon>
        <taxon>Bacillati</taxon>
        <taxon>Bacillota</taxon>
        <taxon>Clostridia</taxon>
        <taxon>Eubacteriales</taxon>
        <taxon>Clostridiaceae</taxon>
        <taxon>Clostridium</taxon>
    </lineage>
</organism>
<dbReference type="AlphaFoldDB" id="A0A923IZI6"/>
<keyword evidence="5" id="KW-1185">Reference proteome</keyword>
<name>A0A923IZI6_CLOTT</name>
<dbReference type="GO" id="GO:0005829">
    <property type="term" value="C:cytosol"/>
    <property type="evidence" value="ECO:0007669"/>
    <property type="project" value="TreeGrafter"/>
</dbReference>
<protein>
    <submittedName>
        <fullName evidence="4">Flagellar assembly protein FliH</fullName>
    </submittedName>
</protein>
<dbReference type="RefSeq" id="WP_035152046.1">
    <property type="nucleotide sequence ID" value="NZ_JAAZWO010000002.1"/>
</dbReference>
<keyword evidence="1" id="KW-0813">Transport</keyword>
<evidence type="ECO:0000256" key="2">
    <source>
        <dbReference type="ARBA" id="ARBA00022927"/>
    </source>
</evidence>
<gene>
    <name evidence="4" type="ORF">HGG79_02665</name>
</gene>